<dbReference type="PANTHER" id="PTHR38439:SF2">
    <property type="entry name" value="OUTER MEMBRANE PROTEIN H.8"/>
    <property type="match status" value="1"/>
</dbReference>
<feature type="region of interest" description="Disordered" evidence="5">
    <location>
        <begin position="39"/>
        <end position="67"/>
    </location>
</feature>
<dbReference type="SUPFAM" id="SSF49503">
    <property type="entry name" value="Cupredoxins"/>
    <property type="match status" value="1"/>
</dbReference>
<dbReference type="Proteomes" id="UP000484164">
    <property type="component" value="Unassembled WGS sequence"/>
</dbReference>
<dbReference type="PROSITE" id="PS00196">
    <property type="entry name" value="COPPER_BLUE"/>
    <property type="match status" value="1"/>
</dbReference>
<evidence type="ECO:0000313" key="8">
    <source>
        <dbReference type="Proteomes" id="UP000484164"/>
    </source>
</evidence>
<dbReference type="EMBL" id="WBVQ01000001">
    <property type="protein sequence ID" value="KAB2817344.1"/>
    <property type="molecule type" value="Genomic_DNA"/>
</dbReference>
<protein>
    <submittedName>
        <fullName evidence="7">Azurin</fullName>
    </submittedName>
</protein>
<dbReference type="InterPro" id="IPR008972">
    <property type="entry name" value="Cupredoxin"/>
</dbReference>
<evidence type="ECO:0000259" key="6">
    <source>
        <dbReference type="Pfam" id="PF00127"/>
    </source>
</evidence>
<evidence type="ECO:0000256" key="3">
    <source>
        <dbReference type="ARBA" id="ARBA00022982"/>
    </source>
</evidence>
<dbReference type="Pfam" id="PF00127">
    <property type="entry name" value="Copper-bind"/>
    <property type="match status" value="1"/>
</dbReference>
<evidence type="ECO:0000313" key="7">
    <source>
        <dbReference type="EMBL" id="KAB2817344.1"/>
    </source>
</evidence>
<evidence type="ECO:0000256" key="1">
    <source>
        <dbReference type="ARBA" id="ARBA00022448"/>
    </source>
</evidence>
<dbReference type="InterPro" id="IPR050845">
    <property type="entry name" value="Cu-binding_ET"/>
</dbReference>
<comment type="caution">
    <text evidence="7">The sequence shown here is derived from an EMBL/GenBank/DDBJ whole genome shotgun (WGS) entry which is preliminary data.</text>
</comment>
<proteinExistence type="predicted"/>
<reference evidence="7 8" key="1">
    <citation type="submission" date="2019-10" db="EMBL/GenBank/DDBJ databases">
        <title>Genome sequence of Phaeocystidibacter marisrubri JCM30614 (type strain).</title>
        <authorList>
            <person name="Bowman J.P."/>
        </authorList>
    </citation>
    <scope>NUCLEOTIDE SEQUENCE [LARGE SCALE GENOMIC DNA]</scope>
    <source>
        <strain evidence="7 8">JCM 30614</strain>
    </source>
</reference>
<dbReference type="PANTHER" id="PTHR38439">
    <property type="entry name" value="AURACYANIN-B"/>
    <property type="match status" value="1"/>
</dbReference>
<keyword evidence="8" id="KW-1185">Reference proteome</keyword>
<dbReference type="InterPro" id="IPR028871">
    <property type="entry name" value="BlueCu_1_BS"/>
</dbReference>
<dbReference type="InterPro" id="IPR000923">
    <property type="entry name" value="BlueCu_1"/>
</dbReference>
<sequence length="195" mass="21698">MLHLIRHLTINSIIRHMKTHALKLFSFAVMGAMMISCGGGESEKSTEPVSSTEPSTETPAETPAETTPEMVEFTITGNDQMQFDLSKMEVIEGQTVRLTFKNIGTMPVESMGHNWTLFVKDADISTYATKAIDHKEDGYQVPDMMDQVLVHTRILGPGEEETITFTAPEKGIYKYVCTFPGHYALMKGTFLVKGE</sequence>
<keyword evidence="1" id="KW-0813">Transport</keyword>
<keyword evidence="3" id="KW-0249">Electron transport</keyword>
<organism evidence="7 8">
    <name type="scientific">Phaeocystidibacter marisrubri</name>
    <dbReference type="NCBI Taxonomy" id="1577780"/>
    <lineage>
        <taxon>Bacteria</taxon>
        <taxon>Pseudomonadati</taxon>
        <taxon>Bacteroidota</taxon>
        <taxon>Flavobacteriia</taxon>
        <taxon>Flavobacteriales</taxon>
        <taxon>Phaeocystidibacteraceae</taxon>
        <taxon>Phaeocystidibacter</taxon>
    </lineage>
</organism>
<feature type="compositionally biased region" description="Low complexity" evidence="5">
    <location>
        <begin position="47"/>
        <end position="67"/>
    </location>
</feature>
<evidence type="ECO:0000256" key="2">
    <source>
        <dbReference type="ARBA" id="ARBA00022723"/>
    </source>
</evidence>
<keyword evidence="2" id="KW-0479">Metal-binding</keyword>
<feature type="domain" description="Blue (type 1) copper" evidence="6">
    <location>
        <begin position="72"/>
        <end position="192"/>
    </location>
</feature>
<dbReference type="GO" id="GO:0009055">
    <property type="term" value="F:electron transfer activity"/>
    <property type="evidence" value="ECO:0007669"/>
    <property type="project" value="InterPro"/>
</dbReference>
<evidence type="ECO:0000256" key="4">
    <source>
        <dbReference type="ARBA" id="ARBA00023008"/>
    </source>
</evidence>
<dbReference type="AlphaFoldDB" id="A0A6L3ZHK3"/>
<name>A0A6L3ZHK3_9FLAO</name>
<accession>A0A6L3ZHK3</accession>
<dbReference type="OrthoDB" id="9814063at2"/>
<gene>
    <name evidence="7" type="ORF">F8C82_02830</name>
</gene>
<dbReference type="GO" id="GO:0005507">
    <property type="term" value="F:copper ion binding"/>
    <property type="evidence" value="ECO:0007669"/>
    <property type="project" value="InterPro"/>
</dbReference>
<dbReference type="Gene3D" id="2.60.40.420">
    <property type="entry name" value="Cupredoxins - blue copper proteins"/>
    <property type="match status" value="1"/>
</dbReference>
<keyword evidence="4" id="KW-0186">Copper</keyword>
<evidence type="ECO:0000256" key="5">
    <source>
        <dbReference type="SAM" id="MobiDB-lite"/>
    </source>
</evidence>